<evidence type="ECO:0000256" key="1">
    <source>
        <dbReference type="ARBA" id="ARBA00022692"/>
    </source>
</evidence>
<dbReference type="EMBL" id="SHAG01000023">
    <property type="protein sequence ID" value="RZO75861.1"/>
    <property type="molecule type" value="Genomic_DNA"/>
</dbReference>
<evidence type="ECO:0000313" key="6">
    <source>
        <dbReference type="EMBL" id="RZO75861.1"/>
    </source>
</evidence>
<evidence type="ECO:0000256" key="2">
    <source>
        <dbReference type="ARBA" id="ARBA00022989"/>
    </source>
</evidence>
<proteinExistence type="predicted"/>
<evidence type="ECO:0000259" key="5">
    <source>
        <dbReference type="PROSITE" id="PS50850"/>
    </source>
</evidence>
<feature type="domain" description="Major facilitator superfamily (MFS) profile" evidence="5">
    <location>
        <begin position="1"/>
        <end position="83"/>
    </location>
</feature>
<evidence type="ECO:0000313" key="7">
    <source>
        <dbReference type="Proteomes" id="UP000316199"/>
    </source>
</evidence>
<feature type="transmembrane region" description="Helical" evidence="4">
    <location>
        <begin position="20"/>
        <end position="38"/>
    </location>
</feature>
<evidence type="ECO:0000256" key="3">
    <source>
        <dbReference type="ARBA" id="ARBA00023136"/>
    </source>
</evidence>
<dbReference type="InterPro" id="IPR036259">
    <property type="entry name" value="MFS_trans_sf"/>
</dbReference>
<dbReference type="GO" id="GO:0022857">
    <property type="term" value="F:transmembrane transporter activity"/>
    <property type="evidence" value="ECO:0007669"/>
    <property type="project" value="InterPro"/>
</dbReference>
<keyword evidence="1 4" id="KW-0812">Transmembrane</keyword>
<keyword evidence="3 4" id="KW-0472">Membrane</keyword>
<evidence type="ECO:0000256" key="4">
    <source>
        <dbReference type="SAM" id="Phobius"/>
    </source>
</evidence>
<name>A0A520S070_9GAMM</name>
<protein>
    <recommendedName>
        <fullName evidence="5">Major facilitator superfamily (MFS) profile domain-containing protein</fullName>
    </recommendedName>
</protein>
<sequence>MMMFLMADYIMDNYGRKYSAVLRMVTISLAVTFIPWASDLFSPCVVAILSGIGNGLGSGINVVLGSDFAPSNERVEFLGVWRL</sequence>
<gene>
    <name evidence="6" type="ORF">EVA68_05960</name>
</gene>
<accession>A0A520S070</accession>
<dbReference type="InterPro" id="IPR020846">
    <property type="entry name" value="MFS_dom"/>
</dbReference>
<dbReference type="SUPFAM" id="SSF103473">
    <property type="entry name" value="MFS general substrate transporter"/>
    <property type="match status" value="1"/>
</dbReference>
<keyword evidence="2 4" id="KW-1133">Transmembrane helix</keyword>
<feature type="transmembrane region" description="Helical" evidence="4">
    <location>
        <begin position="44"/>
        <end position="64"/>
    </location>
</feature>
<dbReference type="Proteomes" id="UP000316199">
    <property type="component" value="Unassembled WGS sequence"/>
</dbReference>
<comment type="caution">
    <text evidence="6">The sequence shown here is derived from an EMBL/GenBank/DDBJ whole genome shotgun (WGS) entry which is preliminary data.</text>
</comment>
<organism evidence="6 7">
    <name type="scientific">OM182 bacterium</name>
    <dbReference type="NCBI Taxonomy" id="2510334"/>
    <lineage>
        <taxon>Bacteria</taxon>
        <taxon>Pseudomonadati</taxon>
        <taxon>Pseudomonadota</taxon>
        <taxon>Gammaproteobacteria</taxon>
        <taxon>OMG group</taxon>
        <taxon>OM182 clade</taxon>
    </lineage>
</organism>
<dbReference type="PROSITE" id="PS50850">
    <property type="entry name" value="MFS"/>
    <property type="match status" value="1"/>
</dbReference>
<reference evidence="6 7" key="1">
    <citation type="submission" date="2019-02" db="EMBL/GenBank/DDBJ databases">
        <title>Prokaryotic population dynamics and viral predation in marine succession experiment using metagenomics: the confinement effect.</title>
        <authorList>
            <person name="Haro-Moreno J.M."/>
            <person name="Rodriguez-Valera F."/>
            <person name="Lopez-Perez M."/>
        </authorList>
    </citation>
    <scope>NUCLEOTIDE SEQUENCE [LARGE SCALE GENOMIC DNA]</scope>
    <source>
        <strain evidence="6">MED-G157</strain>
    </source>
</reference>
<dbReference type="Gene3D" id="1.20.1250.20">
    <property type="entry name" value="MFS general substrate transporter like domains"/>
    <property type="match status" value="1"/>
</dbReference>
<dbReference type="AlphaFoldDB" id="A0A520S070"/>